<dbReference type="Pfam" id="PF08410">
    <property type="entry name" value="DUF1737"/>
    <property type="match status" value="1"/>
</dbReference>
<dbReference type="RefSeq" id="WP_109948249.1">
    <property type="nucleotide sequence ID" value="NZ_QGGF01000175.1"/>
</dbReference>
<protein>
    <submittedName>
        <fullName evidence="2">DUF1737 domain-containing protein</fullName>
    </submittedName>
</protein>
<proteinExistence type="predicted"/>
<evidence type="ECO:0000259" key="1">
    <source>
        <dbReference type="Pfam" id="PF08410"/>
    </source>
</evidence>
<dbReference type="AlphaFoldDB" id="A0A317JR17"/>
<dbReference type="OrthoDB" id="9809803at2"/>
<reference evidence="3" key="1">
    <citation type="submission" date="2018-05" db="EMBL/GenBank/DDBJ databases">
        <title>Micromonospora globispora sp. nov. and Micromonospora rugosa sp. nov., isolated from marine sediment.</title>
        <authorList>
            <person name="Carro L."/>
            <person name="Aysel V."/>
            <person name="Cetin D."/>
            <person name="Igual J.M."/>
            <person name="Klenk H.-P."/>
            <person name="Trujillo M.E."/>
            <person name="Sahin N."/>
        </authorList>
    </citation>
    <scope>NUCLEOTIDE SEQUENCE [LARGE SCALE GENOMIC DNA]</scope>
    <source>
        <strain evidence="3">S2904</strain>
    </source>
</reference>
<sequence length="70" mass="7488">MSDLSEPLGYRLITGPDDAEFCARVSGLLDQGYQLYGSPALTFNSERVIAAQAMVLPHCVSPEASEGSVR</sequence>
<keyword evidence="3" id="KW-1185">Reference proteome</keyword>
<comment type="caution">
    <text evidence="2">The sequence shown here is derived from an EMBL/GenBank/DDBJ whole genome shotgun (WGS) entry which is preliminary data.</text>
</comment>
<gene>
    <name evidence="2" type="ORF">DLJ46_32260</name>
</gene>
<organism evidence="2 3">
    <name type="scientific">Micromonospora globispora</name>
    <dbReference type="NCBI Taxonomy" id="1450148"/>
    <lineage>
        <taxon>Bacteria</taxon>
        <taxon>Bacillati</taxon>
        <taxon>Actinomycetota</taxon>
        <taxon>Actinomycetes</taxon>
        <taxon>Micromonosporales</taxon>
        <taxon>Micromonosporaceae</taxon>
        <taxon>Micromonospora</taxon>
    </lineage>
</organism>
<evidence type="ECO:0000313" key="3">
    <source>
        <dbReference type="Proteomes" id="UP000245683"/>
    </source>
</evidence>
<name>A0A317JR17_9ACTN</name>
<dbReference type="EMBL" id="QGSV01000468">
    <property type="protein sequence ID" value="PWU43271.1"/>
    <property type="molecule type" value="Genomic_DNA"/>
</dbReference>
<evidence type="ECO:0000313" key="2">
    <source>
        <dbReference type="EMBL" id="PWU43271.1"/>
    </source>
</evidence>
<dbReference type="InterPro" id="IPR013619">
    <property type="entry name" value="DUF1737"/>
</dbReference>
<feature type="domain" description="DUF1737" evidence="1">
    <location>
        <begin position="9"/>
        <end position="55"/>
    </location>
</feature>
<accession>A0A317JR17</accession>
<dbReference type="Proteomes" id="UP000245683">
    <property type="component" value="Unassembled WGS sequence"/>
</dbReference>